<proteinExistence type="predicted"/>
<accession>A0A6G8ANC4</accession>
<evidence type="ECO:0000313" key="2">
    <source>
        <dbReference type="Proteomes" id="UP000500890"/>
    </source>
</evidence>
<sequence length="47" mass="5692">MILKVEEDYHDRGMIKWQGFILTEHKEELEQGKGFVEEVELVDVEWE</sequence>
<keyword evidence="2" id="KW-1185">Reference proteome</keyword>
<dbReference type="KEGG" id="vah:G7081_05570"/>
<evidence type="ECO:0000313" key="1">
    <source>
        <dbReference type="EMBL" id="QIL46581.1"/>
    </source>
</evidence>
<organism evidence="1 2">
    <name type="scientific">Vagococcus coleopterorum</name>
    <dbReference type="NCBI Taxonomy" id="2714946"/>
    <lineage>
        <taxon>Bacteria</taxon>
        <taxon>Bacillati</taxon>
        <taxon>Bacillota</taxon>
        <taxon>Bacilli</taxon>
        <taxon>Lactobacillales</taxon>
        <taxon>Enterococcaceae</taxon>
        <taxon>Vagococcus</taxon>
    </lineage>
</organism>
<protein>
    <submittedName>
        <fullName evidence="1">Uncharacterized protein</fullName>
    </submittedName>
</protein>
<dbReference type="EMBL" id="CP049886">
    <property type="protein sequence ID" value="QIL46581.1"/>
    <property type="molecule type" value="Genomic_DNA"/>
</dbReference>
<dbReference type="Proteomes" id="UP000500890">
    <property type="component" value="Chromosome"/>
</dbReference>
<dbReference type="AlphaFoldDB" id="A0A6G8ANC4"/>
<gene>
    <name evidence="1" type="ORF">G7081_05570</name>
</gene>
<name>A0A6G8ANC4_9ENTE</name>
<reference evidence="1 2" key="1">
    <citation type="submission" date="2020-03" db="EMBL/GenBank/DDBJ databases">
        <title>Vagococcus sp. nov., isolated from beetles.</title>
        <authorList>
            <person name="Hyun D.-W."/>
            <person name="Bae J.-W."/>
        </authorList>
    </citation>
    <scope>NUCLEOTIDE SEQUENCE [LARGE SCALE GENOMIC DNA]</scope>
    <source>
        <strain evidence="1 2">HDW17A</strain>
    </source>
</reference>
<dbReference type="RefSeq" id="WP_166007969.1">
    <property type="nucleotide sequence ID" value="NZ_CP049886.1"/>
</dbReference>